<evidence type="ECO:0008006" key="3">
    <source>
        <dbReference type="Google" id="ProtNLM"/>
    </source>
</evidence>
<keyword evidence="2" id="KW-1185">Reference proteome</keyword>
<sequence length="28" mass="3216">MCQDTGMVLLFVEIGREVELRGLTLKTY</sequence>
<dbReference type="GO" id="GO:0046872">
    <property type="term" value="F:metal ion binding"/>
    <property type="evidence" value="ECO:0007669"/>
    <property type="project" value="UniProtKB-KW"/>
</dbReference>
<reference evidence="1 2" key="2">
    <citation type="submission" date="2019-09" db="EMBL/GenBank/DDBJ databases">
        <title>Complete Genome Sequence and Methylome Analysis of free living Spirochaetas.</title>
        <authorList>
            <person name="Leshcheva N."/>
            <person name="Mikheeva N."/>
        </authorList>
    </citation>
    <scope>NUCLEOTIDE SEQUENCE [LARGE SCALE GENOMIC DNA]</scope>
    <source>
        <strain evidence="1 2">P</strain>
    </source>
</reference>
<reference evidence="1 2" key="1">
    <citation type="submission" date="2019-02" db="EMBL/GenBank/DDBJ databases">
        <authorList>
            <person name="Fomenkov A."/>
            <person name="Dubinina G."/>
            <person name="Grabovich M."/>
            <person name="Vincze T."/>
            <person name="Roberts R.J."/>
        </authorList>
    </citation>
    <scope>NUCLEOTIDE SEQUENCE [LARGE SCALE GENOMIC DNA]</scope>
    <source>
        <strain evidence="1 2">P</strain>
    </source>
</reference>
<evidence type="ECO:0000313" key="2">
    <source>
        <dbReference type="Proteomes" id="UP000323824"/>
    </source>
</evidence>
<dbReference type="AlphaFoldDB" id="A0A5C1QJL0"/>
<dbReference type="GO" id="GO:0016829">
    <property type="term" value="F:lyase activity"/>
    <property type="evidence" value="ECO:0007669"/>
    <property type="project" value="UniProtKB-KW"/>
</dbReference>
<evidence type="ECO:0000313" key="1">
    <source>
        <dbReference type="EMBL" id="QEN06352.1"/>
    </source>
</evidence>
<protein>
    <recommendedName>
        <fullName evidence="3">Fumarate hydratase</fullName>
    </recommendedName>
</protein>
<name>A0A5C1QJL0_9SPIO</name>
<dbReference type="Proteomes" id="UP000323824">
    <property type="component" value="Chromosome"/>
</dbReference>
<dbReference type="KEGG" id="sper:EW093_05165"/>
<proteinExistence type="predicted"/>
<dbReference type="EMBL" id="CP035807">
    <property type="protein sequence ID" value="QEN06352.1"/>
    <property type="molecule type" value="Genomic_DNA"/>
</dbReference>
<dbReference type="GO" id="GO:0051539">
    <property type="term" value="F:4 iron, 4 sulfur cluster binding"/>
    <property type="evidence" value="ECO:0007669"/>
    <property type="project" value="UniProtKB-KW"/>
</dbReference>
<accession>A0A5C1QJL0</accession>
<gene>
    <name evidence="1" type="ORF">EW093_05165</name>
</gene>
<organism evidence="1 2">
    <name type="scientific">Thiospirochaeta perfilievii</name>
    <dbReference type="NCBI Taxonomy" id="252967"/>
    <lineage>
        <taxon>Bacteria</taxon>
        <taxon>Pseudomonadati</taxon>
        <taxon>Spirochaetota</taxon>
        <taxon>Spirochaetia</taxon>
        <taxon>Spirochaetales</taxon>
        <taxon>Spirochaetaceae</taxon>
        <taxon>Thiospirochaeta</taxon>
    </lineage>
</organism>